<evidence type="ECO:0000313" key="4">
    <source>
        <dbReference type="Proteomes" id="UP001068021"/>
    </source>
</evidence>
<evidence type="ECO:0000313" key="2">
    <source>
        <dbReference type="EMBL" id="MCZ3367093.1"/>
    </source>
</evidence>
<dbReference type="InterPro" id="IPR012334">
    <property type="entry name" value="Pectin_lyas_fold"/>
</dbReference>
<dbReference type="Proteomes" id="UP001074446">
    <property type="component" value="Unassembled WGS sequence"/>
</dbReference>
<dbReference type="InterPro" id="IPR011459">
    <property type="entry name" value="DUF1565"/>
</dbReference>
<evidence type="ECO:0000313" key="3">
    <source>
        <dbReference type="EMBL" id="MCZ3373759.1"/>
    </source>
</evidence>
<name>A0A9E5A388_9EURY</name>
<dbReference type="EMBL" id="JAPVER010000020">
    <property type="protein sequence ID" value="MCZ3367093.1"/>
    <property type="molecule type" value="Genomic_DNA"/>
</dbReference>
<dbReference type="Proteomes" id="UP001068021">
    <property type="component" value="Unassembled WGS sequence"/>
</dbReference>
<dbReference type="AlphaFoldDB" id="A0A9E5A388"/>
<dbReference type="Pfam" id="PF07602">
    <property type="entry name" value="DUF1565"/>
    <property type="match status" value="1"/>
</dbReference>
<dbReference type="InterPro" id="IPR011050">
    <property type="entry name" value="Pectin_lyase_fold/virulence"/>
</dbReference>
<organism evidence="3">
    <name type="scientific">Methanobacterium veterum</name>
    <dbReference type="NCBI Taxonomy" id="408577"/>
    <lineage>
        <taxon>Archaea</taxon>
        <taxon>Methanobacteriati</taxon>
        <taxon>Methanobacteriota</taxon>
        <taxon>Methanomada group</taxon>
        <taxon>Methanobacteria</taxon>
        <taxon>Methanobacteriales</taxon>
        <taxon>Methanobacteriaceae</taxon>
        <taxon>Methanobacterium</taxon>
    </lineage>
</organism>
<sequence>MLLTCNHLLLRHKGSEKIEYKTTRGVLGNRLNDSIYVDPDTGKDDNTGADYSPYRTIKKALKEVETDETIRLKNGIYTGNGNNALIIDKNVTIIGESQKYTVIDGEKIFSIFEIGYDAHLKIQNLTMKNGIGDNGGAIYNKGTLTVEECTFEANKSNEGGAIYNKNMGKCTVKKSNFRDNNSKTAHAIYCNSDVYVEALSNWWGSAAGPTEKDIYGHVKYTPWLTKPI</sequence>
<dbReference type="RefSeq" id="WP_048082375.1">
    <property type="nucleotide sequence ID" value="NZ_JAPVER010000020.1"/>
</dbReference>
<dbReference type="Gene3D" id="2.160.20.10">
    <property type="entry name" value="Single-stranded right-handed beta-helix, Pectin lyase-like"/>
    <property type="match status" value="1"/>
</dbReference>
<reference evidence="3" key="1">
    <citation type="submission" date="2022-12" db="EMBL/GenBank/DDBJ databases">
        <title>Reclassification of two methanogenic archaea species isolated from the Kolyma lowland permafrost.</title>
        <authorList>
            <person name="Trubitsyn V.E."/>
            <person name="Rivkina E.M."/>
            <person name="Shcherbakova V.A."/>
        </authorList>
    </citation>
    <scope>NUCLEOTIDE SEQUENCE</scope>
    <source>
        <strain evidence="2">M2</strain>
        <strain evidence="3">MK4</strain>
    </source>
</reference>
<dbReference type="EMBL" id="JAPVES010000030">
    <property type="protein sequence ID" value="MCZ3373759.1"/>
    <property type="molecule type" value="Genomic_DNA"/>
</dbReference>
<keyword evidence="4" id="KW-1185">Reference proteome</keyword>
<evidence type="ECO:0000259" key="1">
    <source>
        <dbReference type="Pfam" id="PF07602"/>
    </source>
</evidence>
<feature type="domain" description="DUF1565" evidence="1">
    <location>
        <begin position="41"/>
        <end position="106"/>
    </location>
</feature>
<comment type="caution">
    <text evidence="3">The sequence shown here is derived from an EMBL/GenBank/DDBJ whole genome shotgun (WGS) entry which is preliminary data.</text>
</comment>
<protein>
    <submittedName>
        <fullName evidence="3">DUF1565 domain-containing protein</fullName>
    </submittedName>
</protein>
<proteinExistence type="predicted"/>
<accession>A0A9E5A388</accession>
<gene>
    <name evidence="3" type="ORF">O3H35_14005</name>
    <name evidence="2" type="ORF">O3H54_14485</name>
</gene>
<dbReference type="SUPFAM" id="SSF51126">
    <property type="entry name" value="Pectin lyase-like"/>
    <property type="match status" value="1"/>
</dbReference>